<dbReference type="InterPro" id="IPR050272">
    <property type="entry name" value="Isochorismatase-like_hydrls"/>
</dbReference>
<dbReference type="GO" id="GO:0016787">
    <property type="term" value="F:hydrolase activity"/>
    <property type="evidence" value="ECO:0007669"/>
    <property type="project" value="UniProtKB-KW"/>
</dbReference>
<evidence type="ECO:0000256" key="1">
    <source>
        <dbReference type="ARBA" id="ARBA00022801"/>
    </source>
</evidence>
<sequence>MTPSECALLVLGCQPEILASIPQRDELIAKTNKAVDIVRIHEGIVVHARTAFDPMDYRFPPLTNKEFATVVQEHRLQNGTPDAALHPALAVRPEDIELRTTRLGIFSTTDLDEQLTNYGVTTLIVTGSHTSGAVLTTIREAADRDYRIIVVAGCTADPDPEVHDFLLERVFPRQAEVWTAAQLYSSLAANK</sequence>
<dbReference type="Proteomes" id="UP000093902">
    <property type="component" value="Unassembled WGS sequence"/>
</dbReference>
<dbReference type="InterPro" id="IPR000868">
    <property type="entry name" value="Isochorismatase-like_dom"/>
</dbReference>
<dbReference type="CDD" id="cd00431">
    <property type="entry name" value="cysteine_hydrolases"/>
    <property type="match status" value="1"/>
</dbReference>
<name>A0A1A0QZ26_MYCPR</name>
<keyword evidence="1" id="KW-0378">Hydrolase</keyword>
<comment type="caution">
    <text evidence="3">The sequence shown here is derived from an EMBL/GenBank/DDBJ whole genome shotgun (WGS) entry which is preliminary data.</text>
</comment>
<evidence type="ECO:0000259" key="2">
    <source>
        <dbReference type="Pfam" id="PF00857"/>
    </source>
</evidence>
<dbReference type="EMBL" id="LZSO01000031">
    <property type="protein sequence ID" value="OBB27332.1"/>
    <property type="molecule type" value="Genomic_DNA"/>
</dbReference>
<evidence type="ECO:0000313" key="4">
    <source>
        <dbReference type="Proteomes" id="UP000093902"/>
    </source>
</evidence>
<proteinExistence type="predicted"/>
<dbReference type="InterPro" id="IPR036380">
    <property type="entry name" value="Isochorismatase-like_sf"/>
</dbReference>
<dbReference type="SUPFAM" id="SSF52499">
    <property type="entry name" value="Isochorismatase-like hydrolases"/>
    <property type="match status" value="1"/>
</dbReference>
<protein>
    <recommendedName>
        <fullName evidence="2">Isochorismatase-like domain-containing protein</fullName>
    </recommendedName>
</protein>
<accession>A0A1A0QZ26</accession>
<feature type="domain" description="Isochorismatase-like" evidence="2">
    <location>
        <begin position="6"/>
        <end position="182"/>
    </location>
</feature>
<gene>
    <name evidence="3" type="ORF">A5792_25635</name>
</gene>
<dbReference type="PANTHER" id="PTHR43540:SF6">
    <property type="entry name" value="ISOCHORISMATASE-LIKE DOMAIN-CONTAINING PROTEIN"/>
    <property type="match status" value="1"/>
</dbReference>
<organism evidence="3 4">
    <name type="scientific">Mycolicibacterium peregrinum</name>
    <name type="common">Mycobacterium peregrinum</name>
    <dbReference type="NCBI Taxonomy" id="43304"/>
    <lineage>
        <taxon>Bacteria</taxon>
        <taxon>Bacillati</taxon>
        <taxon>Actinomycetota</taxon>
        <taxon>Actinomycetes</taxon>
        <taxon>Mycobacteriales</taxon>
        <taxon>Mycobacteriaceae</taxon>
        <taxon>Mycolicibacterium</taxon>
    </lineage>
</organism>
<dbReference type="Pfam" id="PF00857">
    <property type="entry name" value="Isochorismatase"/>
    <property type="match status" value="1"/>
</dbReference>
<evidence type="ECO:0000313" key="3">
    <source>
        <dbReference type="EMBL" id="OBB27332.1"/>
    </source>
</evidence>
<dbReference type="PANTHER" id="PTHR43540">
    <property type="entry name" value="PEROXYUREIDOACRYLATE/UREIDOACRYLATE AMIDOHYDROLASE-RELATED"/>
    <property type="match status" value="1"/>
</dbReference>
<reference evidence="4" key="1">
    <citation type="submission" date="2016-06" db="EMBL/GenBank/DDBJ databases">
        <authorList>
            <person name="Sutton G."/>
            <person name="Brinkac L."/>
            <person name="Sanka R."/>
            <person name="Adams M."/>
            <person name="Lau E."/>
            <person name="Mehaffy C."/>
            <person name="Tameris M."/>
            <person name="Hatherill M."/>
            <person name="Hanekom W."/>
            <person name="Mahomed H."/>
            <person name="Mcshane H."/>
        </authorList>
    </citation>
    <scope>NUCLEOTIDE SEQUENCE [LARGE SCALE GENOMIC DNA]</scope>
    <source>
        <strain evidence="4">852002-51209_SCH5440388</strain>
    </source>
</reference>
<dbReference type="Gene3D" id="3.40.50.850">
    <property type="entry name" value="Isochorismatase-like"/>
    <property type="match status" value="1"/>
</dbReference>
<dbReference type="AlphaFoldDB" id="A0A1A0QZ26"/>